<dbReference type="InterPro" id="IPR011333">
    <property type="entry name" value="SKP1/BTB/POZ_sf"/>
</dbReference>
<dbReference type="eggNOG" id="KOG1665">
    <property type="taxonomic scope" value="Eukaryota"/>
</dbReference>
<dbReference type="STRING" id="5762.D2W5S0"/>
<dbReference type="PANTHER" id="PTHR14136:SF17">
    <property type="entry name" value="BTB_POZ DOMAIN-CONTAINING PROTEIN KCTD9"/>
    <property type="match status" value="1"/>
</dbReference>
<evidence type="ECO:0000313" key="3">
    <source>
        <dbReference type="Proteomes" id="UP000006671"/>
    </source>
</evidence>
<dbReference type="Proteomes" id="UP000006671">
    <property type="component" value="Unassembled WGS sequence"/>
</dbReference>
<dbReference type="Pfam" id="PF00805">
    <property type="entry name" value="Pentapeptide"/>
    <property type="match status" value="3"/>
</dbReference>
<name>D2W5S0_NAEGR</name>
<protein>
    <submittedName>
        <fullName evidence="2">Predicted protein</fullName>
    </submittedName>
</protein>
<dbReference type="InParanoid" id="D2W5S0"/>
<dbReference type="AlphaFoldDB" id="D2W5S0"/>
<dbReference type="Gene3D" id="2.160.20.80">
    <property type="entry name" value="E3 ubiquitin-protein ligase SopA"/>
    <property type="match status" value="2"/>
</dbReference>
<evidence type="ECO:0000313" key="2">
    <source>
        <dbReference type="EMBL" id="EFC35582.1"/>
    </source>
</evidence>
<organism evidence="3">
    <name type="scientific">Naegleria gruberi</name>
    <name type="common">Amoeba</name>
    <dbReference type="NCBI Taxonomy" id="5762"/>
    <lineage>
        <taxon>Eukaryota</taxon>
        <taxon>Discoba</taxon>
        <taxon>Heterolobosea</taxon>
        <taxon>Tetramitia</taxon>
        <taxon>Eutetramitia</taxon>
        <taxon>Vahlkampfiidae</taxon>
        <taxon>Naegleria</taxon>
    </lineage>
</organism>
<dbReference type="EMBL" id="GG739134">
    <property type="protein sequence ID" value="EFC35582.1"/>
    <property type="molecule type" value="Genomic_DNA"/>
</dbReference>
<accession>D2W5S0</accession>
<dbReference type="InterPro" id="IPR001646">
    <property type="entry name" value="5peptide_repeat"/>
</dbReference>
<dbReference type="KEGG" id="ngr:NAEGRDRAFT_76763"/>
<dbReference type="Gene3D" id="3.30.710.10">
    <property type="entry name" value="Potassium Channel Kv1.1, Chain A"/>
    <property type="match status" value="1"/>
</dbReference>
<dbReference type="InterPro" id="IPR051082">
    <property type="entry name" value="Pentapeptide-BTB/POZ_domain"/>
</dbReference>
<gene>
    <name evidence="2" type="ORF">NAEGRDRAFT_76763</name>
</gene>
<sequence length="426" mass="49662">MCKGGVERGQLKEHQEKHCPLHDAYKQVDELKETLKRKFNDKLEKEYAKRTKILENTQHEVVKLLQSDYEKLVKQTKQDFEQRRDELTQEFELKEQSFKIRVNEFENSVVSREKLEASNKPIHLNVRGKIMTVSLGDFIHNEREPDNLFKKMFTGQHPCYQTQCSTFNSDPVYFIDCDPIVFKHIIEWLQYGAIAIELSNDVKRSLLNTCKKFELKNIINELENEESTRLNLKNFVNLHKIQKRSLNFKYYNFNDLSACDFSGMNLESSNFKMLILKGCDFSNCNLTNANFIECDMIECNLSNSILNNTNISKSNLSGAKIDVCELIQKVDFSRCNLSNICFKQFKFDNVIFTNSIIDGSKFENITFEKCKIKTHFKKNNGLINCKYIACDFTGTIFEEIDFKLIEPSLSTTLFSNCTFKNSDLGK</sequence>
<evidence type="ECO:0000256" key="1">
    <source>
        <dbReference type="SAM" id="Coils"/>
    </source>
</evidence>
<dbReference type="GeneID" id="8859706"/>
<dbReference type="SUPFAM" id="SSF141571">
    <property type="entry name" value="Pentapeptide repeat-like"/>
    <property type="match status" value="1"/>
</dbReference>
<dbReference type="PANTHER" id="PTHR14136">
    <property type="entry name" value="BTB_POZ DOMAIN-CONTAINING PROTEIN KCTD9"/>
    <property type="match status" value="1"/>
</dbReference>
<keyword evidence="1" id="KW-0175">Coiled coil</keyword>
<dbReference type="VEuPathDB" id="AmoebaDB:NAEGRDRAFT_76763"/>
<feature type="coiled-coil region" evidence="1">
    <location>
        <begin position="21"/>
        <end position="97"/>
    </location>
</feature>
<dbReference type="OrthoDB" id="2414723at2759"/>
<dbReference type="RefSeq" id="XP_002668326.1">
    <property type="nucleotide sequence ID" value="XM_002668280.1"/>
</dbReference>
<keyword evidence="3" id="KW-1185">Reference proteome</keyword>
<reference evidence="2 3" key="1">
    <citation type="journal article" date="2010" name="Cell">
        <title>The genome of Naegleria gruberi illuminates early eukaryotic versatility.</title>
        <authorList>
            <person name="Fritz-Laylin L.K."/>
            <person name="Prochnik S.E."/>
            <person name="Ginger M.L."/>
            <person name="Dacks J.B."/>
            <person name="Carpenter M.L."/>
            <person name="Field M.C."/>
            <person name="Kuo A."/>
            <person name="Paredez A."/>
            <person name="Chapman J."/>
            <person name="Pham J."/>
            <person name="Shu S."/>
            <person name="Neupane R."/>
            <person name="Cipriano M."/>
            <person name="Mancuso J."/>
            <person name="Tu H."/>
            <person name="Salamov A."/>
            <person name="Lindquist E."/>
            <person name="Shapiro H."/>
            <person name="Lucas S."/>
            <person name="Grigoriev I.V."/>
            <person name="Cande W.Z."/>
            <person name="Fulton C."/>
            <person name="Rokhsar D.S."/>
            <person name="Dawson S.C."/>
        </authorList>
    </citation>
    <scope>NUCLEOTIDE SEQUENCE [LARGE SCALE GENOMIC DNA]</scope>
    <source>
        <strain evidence="2 3">NEG-M</strain>
    </source>
</reference>
<proteinExistence type="predicted"/>
<dbReference type="SUPFAM" id="SSF54695">
    <property type="entry name" value="POZ domain"/>
    <property type="match status" value="1"/>
</dbReference>